<name>A0ABR5AUA8_BACBA</name>
<keyword evidence="2" id="KW-1185">Reference proteome</keyword>
<protein>
    <submittedName>
        <fullName evidence="1">Uncharacterized protein</fullName>
    </submittedName>
</protein>
<proteinExistence type="predicted"/>
<gene>
    <name evidence="1" type="ORF">SD77_4000</name>
</gene>
<dbReference type="EMBL" id="JXLP01000009">
    <property type="protein sequence ID" value="KIL78320.1"/>
    <property type="molecule type" value="Genomic_DNA"/>
</dbReference>
<reference evidence="1 2" key="1">
    <citation type="submission" date="2015-01" db="EMBL/GenBank/DDBJ databases">
        <title>Genome Assembly of Bacillus badius MTCC 1458.</title>
        <authorList>
            <person name="Verma A."/>
            <person name="Khatri I."/>
            <person name="Mual P."/>
            <person name="Subramanian S."/>
            <person name="Krishnamurthi S."/>
        </authorList>
    </citation>
    <scope>NUCLEOTIDE SEQUENCE [LARGE SCALE GENOMIC DNA]</scope>
    <source>
        <strain evidence="1 2">MTCC 1458</strain>
    </source>
</reference>
<evidence type="ECO:0000313" key="1">
    <source>
        <dbReference type="EMBL" id="KIL78320.1"/>
    </source>
</evidence>
<evidence type="ECO:0000313" key="2">
    <source>
        <dbReference type="Proteomes" id="UP000031982"/>
    </source>
</evidence>
<organism evidence="1 2">
    <name type="scientific">Bacillus badius</name>
    <dbReference type="NCBI Taxonomy" id="1455"/>
    <lineage>
        <taxon>Bacteria</taxon>
        <taxon>Bacillati</taxon>
        <taxon>Bacillota</taxon>
        <taxon>Bacilli</taxon>
        <taxon>Bacillales</taxon>
        <taxon>Bacillaceae</taxon>
        <taxon>Pseudobacillus</taxon>
    </lineage>
</organism>
<dbReference type="Proteomes" id="UP000031982">
    <property type="component" value="Unassembled WGS sequence"/>
</dbReference>
<accession>A0ABR5AUA8</accession>
<sequence length="44" mass="5390">MEKHLVDPLKDRAFKNRKKEEKIFTWDIMMNFSASLDVWDYISL</sequence>
<comment type="caution">
    <text evidence="1">The sequence shown here is derived from an EMBL/GenBank/DDBJ whole genome shotgun (WGS) entry which is preliminary data.</text>
</comment>